<organism evidence="1">
    <name type="scientific">Gibberella zeae</name>
    <name type="common">Wheat head blight fungus</name>
    <name type="synonym">Fusarium graminearum</name>
    <dbReference type="NCBI Taxonomy" id="5518"/>
    <lineage>
        <taxon>Eukaryota</taxon>
        <taxon>Fungi</taxon>
        <taxon>Dikarya</taxon>
        <taxon>Ascomycota</taxon>
        <taxon>Pezizomycotina</taxon>
        <taxon>Sordariomycetes</taxon>
        <taxon>Hypocreomycetidae</taxon>
        <taxon>Hypocreales</taxon>
        <taxon>Nectriaceae</taxon>
        <taxon>Fusarium</taxon>
    </lineage>
</organism>
<name>A0A4E9EMQ0_GIBZA</name>
<proteinExistence type="predicted"/>
<dbReference type="EMBL" id="CAAKMV010000196">
    <property type="protein sequence ID" value="VIO64243.1"/>
    <property type="molecule type" value="Genomic_DNA"/>
</dbReference>
<reference evidence="1" key="1">
    <citation type="submission" date="2019-04" db="EMBL/GenBank/DDBJ databases">
        <authorList>
            <person name="Melise S."/>
            <person name="Noan J."/>
            <person name="Okalmin O."/>
        </authorList>
    </citation>
    <scope>NUCLEOTIDE SEQUENCE</scope>
    <source>
        <strain evidence="1">FN9</strain>
    </source>
</reference>
<gene>
    <name evidence="1" type="ORF">FUG_LOCUS562388</name>
</gene>
<dbReference type="AlphaFoldDB" id="A0A4E9EMQ0"/>
<evidence type="ECO:0000313" key="1">
    <source>
        <dbReference type="EMBL" id="VIO64243.1"/>
    </source>
</evidence>
<sequence>MTSPHLDQLAKTQARTINVCRQSTVSCDTKLHISVSKHFTLPCFLRSKIDVRRRNSTTSSDSHIIHNSPRCRAHHSICDCADQEDVLQSWILLFTDTLLHSGSFVCIMRSGSTIEHRRCVMTIEYSSTLSSNVSKLYHRMIQKHIIPVGNLGHHGSIITGQIDDSSFVQDLLRRAGRPAFYDIMSNGPNVLKMVRSFKDSMKQPTN</sequence>
<accession>A0A4E9EMQ0</accession>
<protein>
    <submittedName>
        <fullName evidence="1">Uncharacterized protein</fullName>
    </submittedName>
</protein>